<dbReference type="RefSeq" id="WP_043853035.1">
    <property type="nucleotide sequence ID" value="NZ_BKBB01000032.1"/>
</dbReference>
<reference evidence="1" key="1">
    <citation type="submission" date="2019-11" db="EMBL/GenBank/DDBJ databases">
        <authorList>
            <person name="Feng L."/>
        </authorList>
    </citation>
    <scope>NUCLEOTIDE SEQUENCE</scope>
    <source>
        <strain evidence="1">CButyricumLFYP62</strain>
    </source>
</reference>
<proteinExistence type="predicted"/>
<protein>
    <submittedName>
        <fullName evidence="1">Uncharacterized protein</fullName>
    </submittedName>
</protein>
<dbReference type="EMBL" id="CACRTU010000048">
    <property type="protein sequence ID" value="VYU74411.1"/>
    <property type="molecule type" value="Genomic_DNA"/>
</dbReference>
<dbReference type="AlphaFoldDB" id="A0A6N3HDH4"/>
<gene>
    <name evidence="1" type="ORF">CBLFYP62_03721</name>
</gene>
<evidence type="ECO:0000313" key="1">
    <source>
        <dbReference type="EMBL" id="VYU74411.1"/>
    </source>
</evidence>
<organism evidence="1">
    <name type="scientific">Clostridium butyricum</name>
    <dbReference type="NCBI Taxonomy" id="1492"/>
    <lineage>
        <taxon>Bacteria</taxon>
        <taxon>Bacillati</taxon>
        <taxon>Bacillota</taxon>
        <taxon>Clostridia</taxon>
        <taxon>Eubacteriales</taxon>
        <taxon>Clostridiaceae</taxon>
        <taxon>Clostridium</taxon>
    </lineage>
</organism>
<name>A0A6N3HDH4_CLOBU</name>
<sequence length="94" mass="11199">MSKEGDENRVKLDEVLKSLFNVSKKVLIEMMNSLFHENYDIDSTEITFENNEFVTDDYDIIRGDLFLKISNDNKPYHYHEQRTKSLICVNRLHL</sequence>
<accession>A0A6N3HDH4</accession>